<dbReference type="InterPro" id="IPR036890">
    <property type="entry name" value="HATPase_C_sf"/>
</dbReference>
<dbReference type="GO" id="GO:0000155">
    <property type="term" value="F:phosphorelay sensor kinase activity"/>
    <property type="evidence" value="ECO:0007669"/>
    <property type="project" value="InterPro"/>
</dbReference>
<feature type="transmembrane region" description="Helical" evidence="4">
    <location>
        <begin position="12"/>
        <end position="29"/>
    </location>
</feature>
<reference evidence="7" key="1">
    <citation type="submission" date="2017-03" db="EMBL/GenBank/DDBJ databases">
        <authorList>
            <person name="Lund M.B."/>
        </authorList>
    </citation>
    <scope>NUCLEOTIDE SEQUENCE [LARGE SCALE GENOMIC DNA]</scope>
</reference>
<dbReference type="Gene3D" id="1.20.5.1930">
    <property type="match status" value="1"/>
</dbReference>
<dbReference type="SMART" id="SM00387">
    <property type="entry name" value="HATPase_c"/>
    <property type="match status" value="1"/>
</dbReference>
<keyword evidence="4" id="KW-0812">Transmembrane</keyword>
<organism evidence="6 7">
    <name type="scientific">Candidatus Lumbricidiphila eiseniae</name>
    <dbReference type="NCBI Taxonomy" id="1969409"/>
    <lineage>
        <taxon>Bacteria</taxon>
        <taxon>Bacillati</taxon>
        <taxon>Actinomycetota</taxon>
        <taxon>Actinomycetes</taxon>
        <taxon>Micrococcales</taxon>
        <taxon>Microbacteriaceae</taxon>
        <taxon>Candidatus Lumbricidiphila</taxon>
    </lineage>
</organism>
<dbReference type="PANTHER" id="PTHR24421">
    <property type="entry name" value="NITRATE/NITRITE SENSOR PROTEIN NARX-RELATED"/>
    <property type="match status" value="1"/>
</dbReference>
<dbReference type="Pfam" id="PF02518">
    <property type="entry name" value="HATPase_c"/>
    <property type="match status" value="1"/>
</dbReference>
<feature type="transmembrane region" description="Helical" evidence="4">
    <location>
        <begin position="104"/>
        <end position="124"/>
    </location>
</feature>
<evidence type="ECO:0000256" key="2">
    <source>
        <dbReference type="ARBA" id="ARBA00022777"/>
    </source>
</evidence>
<feature type="transmembrane region" description="Helical" evidence="4">
    <location>
        <begin position="35"/>
        <end position="52"/>
    </location>
</feature>
<protein>
    <recommendedName>
        <fullName evidence="5">Histidine kinase domain-containing protein</fullName>
    </recommendedName>
</protein>
<dbReference type="SUPFAM" id="SSF55874">
    <property type="entry name" value="ATPase domain of HSP90 chaperone/DNA topoisomerase II/histidine kinase"/>
    <property type="match status" value="1"/>
</dbReference>
<dbReference type="InterPro" id="IPR011712">
    <property type="entry name" value="Sig_transdc_His_kin_sub3_dim/P"/>
</dbReference>
<name>A0A2A6FTU1_9MICO</name>
<feature type="transmembrane region" description="Helical" evidence="4">
    <location>
        <begin position="81"/>
        <end position="97"/>
    </location>
</feature>
<evidence type="ECO:0000256" key="3">
    <source>
        <dbReference type="ARBA" id="ARBA00023012"/>
    </source>
</evidence>
<keyword evidence="4" id="KW-0472">Membrane</keyword>
<evidence type="ECO:0000256" key="1">
    <source>
        <dbReference type="ARBA" id="ARBA00022679"/>
    </source>
</evidence>
<feature type="domain" description="Histidine kinase" evidence="5">
    <location>
        <begin position="166"/>
        <end position="360"/>
    </location>
</feature>
<dbReference type="Pfam" id="PF07730">
    <property type="entry name" value="HisKA_3"/>
    <property type="match status" value="1"/>
</dbReference>
<sequence length="367" mass="39622">MSMSPLRLPHFGVDLASGGLVVLVLWLTVPTADNVLHFIQMGLALVALTGAVMRRRAPWVGFTLSVASTAIAWPLGLTVDPFLLAGLGLYSIARAKGNRAFSPFLLIFTLLVLGILAIAATPGLETSVRSALFSAIILTGSWAYGVHVRRGEKLTIEISALRERTRLARDVHDVLSHSLGMIGVRAGIAAHIHTMDEQALREILTEIESASREAIAELGFLLKEIRQDDPEDALSAPLDLLLRETAASAERAGIDVSMDAKDVNLLPVRVRMTVHRIVREAVTNVIRHSDATRCAVSVSADDDVVMLAVSDNGRGITLKAPEGHGLRGIRERIALLGGTIEIRNRGNEGLELHAQLPLDPRTRETLT</sequence>
<dbReference type="AlphaFoldDB" id="A0A2A6FTU1"/>
<accession>A0A2A6FTU1</accession>
<dbReference type="Proteomes" id="UP000219994">
    <property type="component" value="Unassembled WGS sequence"/>
</dbReference>
<feature type="transmembrane region" description="Helical" evidence="4">
    <location>
        <begin position="130"/>
        <end position="148"/>
    </location>
</feature>
<dbReference type="CDD" id="cd16917">
    <property type="entry name" value="HATPase_UhpB-NarQ-NarX-like"/>
    <property type="match status" value="1"/>
</dbReference>
<gene>
    <name evidence="6" type="ORF">B5766_01610</name>
</gene>
<dbReference type="GO" id="GO:0046983">
    <property type="term" value="F:protein dimerization activity"/>
    <property type="evidence" value="ECO:0007669"/>
    <property type="project" value="InterPro"/>
</dbReference>
<evidence type="ECO:0000313" key="7">
    <source>
        <dbReference type="Proteomes" id="UP000219994"/>
    </source>
</evidence>
<dbReference type="InterPro" id="IPR005467">
    <property type="entry name" value="His_kinase_dom"/>
</dbReference>
<dbReference type="GO" id="GO:0016020">
    <property type="term" value="C:membrane"/>
    <property type="evidence" value="ECO:0007669"/>
    <property type="project" value="InterPro"/>
</dbReference>
<keyword evidence="4" id="KW-1133">Transmembrane helix</keyword>
<dbReference type="EMBL" id="NAEP01000018">
    <property type="protein sequence ID" value="PDQ36282.1"/>
    <property type="molecule type" value="Genomic_DNA"/>
</dbReference>
<comment type="caution">
    <text evidence="6">The sequence shown here is derived from an EMBL/GenBank/DDBJ whole genome shotgun (WGS) entry which is preliminary data.</text>
</comment>
<evidence type="ECO:0000313" key="6">
    <source>
        <dbReference type="EMBL" id="PDQ36282.1"/>
    </source>
</evidence>
<dbReference type="Gene3D" id="3.30.565.10">
    <property type="entry name" value="Histidine kinase-like ATPase, C-terminal domain"/>
    <property type="match status" value="1"/>
</dbReference>
<dbReference type="PROSITE" id="PS50109">
    <property type="entry name" value="HIS_KIN"/>
    <property type="match status" value="1"/>
</dbReference>
<dbReference type="InterPro" id="IPR050482">
    <property type="entry name" value="Sensor_HK_TwoCompSys"/>
</dbReference>
<keyword evidence="1" id="KW-0808">Transferase</keyword>
<dbReference type="InterPro" id="IPR003594">
    <property type="entry name" value="HATPase_dom"/>
</dbReference>
<keyword evidence="3" id="KW-0902">Two-component regulatory system</keyword>
<evidence type="ECO:0000256" key="4">
    <source>
        <dbReference type="SAM" id="Phobius"/>
    </source>
</evidence>
<keyword evidence="2" id="KW-0418">Kinase</keyword>
<proteinExistence type="predicted"/>
<evidence type="ECO:0000259" key="5">
    <source>
        <dbReference type="PROSITE" id="PS50109"/>
    </source>
</evidence>